<evidence type="ECO:0000313" key="1">
    <source>
        <dbReference type="EMBL" id="KAI1696257.1"/>
    </source>
</evidence>
<name>A0AAD4MJQ2_9BILA</name>
<comment type="caution">
    <text evidence="1">The sequence shown here is derived from an EMBL/GenBank/DDBJ whole genome shotgun (WGS) entry which is preliminary data.</text>
</comment>
<organism evidence="1 2">
    <name type="scientific">Ditylenchus destructor</name>
    <dbReference type="NCBI Taxonomy" id="166010"/>
    <lineage>
        <taxon>Eukaryota</taxon>
        <taxon>Metazoa</taxon>
        <taxon>Ecdysozoa</taxon>
        <taxon>Nematoda</taxon>
        <taxon>Chromadorea</taxon>
        <taxon>Rhabditida</taxon>
        <taxon>Tylenchina</taxon>
        <taxon>Tylenchomorpha</taxon>
        <taxon>Sphaerularioidea</taxon>
        <taxon>Anguinidae</taxon>
        <taxon>Anguininae</taxon>
        <taxon>Ditylenchus</taxon>
    </lineage>
</organism>
<dbReference type="EMBL" id="JAKKPZ010000338">
    <property type="protein sequence ID" value="KAI1696257.1"/>
    <property type="molecule type" value="Genomic_DNA"/>
</dbReference>
<gene>
    <name evidence="1" type="ORF">DdX_19129</name>
</gene>
<dbReference type="Proteomes" id="UP001201812">
    <property type="component" value="Unassembled WGS sequence"/>
</dbReference>
<accession>A0AAD4MJQ2</accession>
<reference evidence="1" key="1">
    <citation type="submission" date="2022-01" db="EMBL/GenBank/DDBJ databases">
        <title>Genome Sequence Resource for Two Populations of Ditylenchus destructor, the Migratory Endoparasitic Phytonematode.</title>
        <authorList>
            <person name="Zhang H."/>
            <person name="Lin R."/>
            <person name="Xie B."/>
        </authorList>
    </citation>
    <scope>NUCLEOTIDE SEQUENCE</scope>
    <source>
        <strain evidence="1">BazhouSP</strain>
    </source>
</reference>
<sequence length="1295" mass="148656">MSGISDPMAGLMVVSKAVLDLLFYLDRLWYRSHIKRSYDYWIYYPIIYPLKPLFRWRNFESLNGVGAYHKDVVCQFRITSSDYSDWSHTFASPSGRYLFLIANNHTWHTSNIKEDFTTSVYVHVVDLLLGTSFFTRACDRGDFALVGAYAISDNLLVLIMAGRTFPIQRRLIHLDHSNGRANYQGHSLIIFHNLFILGTIFRVGKDHCVLIFGFGDMKGIIFSMHGSREDTEPVDISDLLRQTNELAIAEHELLAYSSCFFSGDDSCLCIPFATDELGVVRNESPSKYAVISLTIQTVYIQTSTVVGDTEWDDHTDWPSAKFTSAIGKVLISTRASGNLGLFRFLLLRLTRSVITFGHFYAWKTILFKSPYEGLFPLILIKVPLCVMLGCLIDDIYSEIDWSVRLKMKIIVGVLDTNIWCFTQIPSLQDRYYTECVWAKGSGQFITLTRKYTEDDELLVLVHVLHSLTGSPCTLIKFAEMALQPPLTLFYRELFKLQNRQNCFMSAFAKLPAFLFFSLFVPSINSAPLNHFNAIPTTTTRNSENSSCLFNCSFGGVRLTDKAIGYVLDQNDEINLQHLTEEMKHKAFRKFMLNFEQNNKRNTMHVDESSNKTHWCRDMHGRMELPLYTDGLCQWEHDIYYTDAKVSADVMFTRLRKSDKRYYTTLGYTLKSNFKEYFNASMKLGCYNEVFKQSPNSCLLISETRYYNSTECASQETIMTTEIGPVENNENSIHEDVVLSAACPNQKIITGTNTLYRLQCCCQDHEKCSKGTNNPREFICPYDTRKYIIHGNSITQLNTRSTLVKNVEEIQQSIECLFMLLIRRNITEHTRVKSNATLDVEYGIASCNFDNVEDDVPCQDQRNLSVIQEFDMNQNVCCRTFLWQWYDTVNKKYNDSSNGTPYDPLALVARAVNTILYGKNAPDAATMEMSITMKSGMQECVYYRDFYNKICYFYYDNATGKSLTIEKGKNFAYLGKIGFDSIIINFHNDSEEECNCISVAGCKTTEINFNCNAADNTFLMCVCFINDEYYADYKLLQELRENRSDVTIYTPRCQIKAPRGNKTFESSYDKFFCYESFTPPNHWNRTFHLDDAQMGFYTDTSPTATFTLTECMNKTSKCKVDANGTYICCCMGDIVERKRKLKTACNKGRMLQKFIANDGLRHPKKLSSLNHDFCDDAISLKERADFMTDLEPLCYFSMKFSNASNALSQIKSAFYNTGRWKSDNIGIFSSLCNAEKWTRREISYGCACRIIDPLVPKYKEGKISSEISCCCVARYANNFKKVAEDTINNRFIVNKT</sequence>
<evidence type="ECO:0000313" key="2">
    <source>
        <dbReference type="Proteomes" id="UP001201812"/>
    </source>
</evidence>
<keyword evidence="2" id="KW-1185">Reference proteome</keyword>
<proteinExistence type="predicted"/>
<protein>
    <submittedName>
        <fullName evidence="1">Uncharacterized protein</fullName>
    </submittedName>
</protein>